<evidence type="ECO:0000256" key="1">
    <source>
        <dbReference type="SAM" id="Coils"/>
    </source>
</evidence>
<organism evidence="3 4">
    <name type="scientific">Aerophobetes bacterium</name>
    <dbReference type="NCBI Taxonomy" id="2030807"/>
    <lineage>
        <taxon>Bacteria</taxon>
        <taxon>Candidatus Aerophobota</taxon>
    </lineage>
</organism>
<protein>
    <recommendedName>
        <fullName evidence="2">UVR domain-containing protein</fullName>
    </recommendedName>
</protein>
<dbReference type="AlphaFoldDB" id="A0A523YPP2"/>
<feature type="coiled-coil region" evidence="1">
    <location>
        <begin position="193"/>
        <end position="251"/>
    </location>
</feature>
<comment type="caution">
    <text evidence="3">The sequence shown here is derived from an EMBL/GenBank/DDBJ whole genome shotgun (WGS) entry which is preliminary data.</text>
</comment>
<evidence type="ECO:0000313" key="4">
    <source>
        <dbReference type="Proteomes" id="UP000316925"/>
    </source>
</evidence>
<sequence>MSEDISPAMEGWEYRPDKVTARKIKGRNGKDKIQMRIELGLLQMEAEGKPDGKRPYGKESLLDYHLSRLEQYKTSHGTTRGFELNKSDCEKLYEEAVQYYHRYLSLFSLKDYPGVIRDTDRNLRAHNLVLRYAADERHKTAFTRYIPYIIMMNTKAKALISLEKKDYEKALKQTKLGMERIDDFFQSLDQSELSKESEEIESLRELAQEIRKKKPLTHLEELNIELEEAVRRENFEEAARLRDEIKELQGKN</sequence>
<dbReference type="InterPro" id="IPR001943">
    <property type="entry name" value="UVR_dom"/>
</dbReference>
<dbReference type="Proteomes" id="UP000316925">
    <property type="component" value="Unassembled WGS sequence"/>
</dbReference>
<dbReference type="Gene3D" id="4.10.860.10">
    <property type="entry name" value="UVR domain"/>
    <property type="match status" value="1"/>
</dbReference>
<dbReference type="EMBL" id="SOIJ01000106">
    <property type="protein sequence ID" value="TET93454.1"/>
    <property type="molecule type" value="Genomic_DNA"/>
</dbReference>
<evidence type="ECO:0000313" key="3">
    <source>
        <dbReference type="EMBL" id="TET93454.1"/>
    </source>
</evidence>
<feature type="domain" description="UVR" evidence="2">
    <location>
        <begin position="216"/>
        <end position="251"/>
    </location>
</feature>
<dbReference type="SUPFAM" id="SSF46600">
    <property type="entry name" value="C-terminal UvrC-binding domain of UvrB"/>
    <property type="match status" value="1"/>
</dbReference>
<dbReference type="InterPro" id="IPR036876">
    <property type="entry name" value="UVR_dom_sf"/>
</dbReference>
<keyword evidence="1" id="KW-0175">Coiled coil</keyword>
<dbReference type="PROSITE" id="PS50151">
    <property type="entry name" value="UVR"/>
    <property type="match status" value="1"/>
</dbReference>
<gene>
    <name evidence="3" type="ORF">E3J33_01835</name>
</gene>
<name>A0A523YPP2_UNCAE</name>
<evidence type="ECO:0000259" key="2">
    <source>
        <dbReference type="PROSITE" id="PS50151"/>
    </source>
</evidence>
<dbReference type="Pfam" id="PF02151">
    <property type="entry name" value="UVR"/>
    <property type="match status" value="1"/>
</dbReference>
<reference evidence="3 4" key="1">
    <citation type="submission" date="2019-03" db="EMBL/GenBank/DDBJ databases">
        <title>Metabolic potential of uncultured bacteria and archaea associated with petroleum seepage in deep-sea sediments.</title>
        <authorList>
            <person name="Dong X."/>
            <person name="Hubert C."/>
        </authorList>
    </citation>
    <scope>NUCLEOTIDE SEQUENCE [LARGE SCALE GENOMIC DNA]</scope>
    <source>
        <strain evidence="3">E29_bin28</strain>
    </source>
</reference>
<accession>A0A523YPP2</accession>
<proteinExistence type="predicted"/>